<feature type="transmembrane region" description="Helical" evidence="1">
    <location>
        <begin position="440"/>
        <end position="463"/>
    </location>
</feature>
<keyword evidence="1" id="KW-0472">Membrane</keyword>
<evidence type="ECO:0000259" key="2">
    <source>
        <dbReference type="Pfam" id="PF10145"/>
    </source>
</evidence>
<feature type="domain" description="Phage tail tape measure protein" evidence="2">
    <location>
        <begin position="104"/>
        <end position="311"/>
    </location>
</feature>
<evidence type="ECO:0000313" key="3">
    <source>
        <dbReference type="EMBL" id="SEE82346.1"/>
    </source>
</evidence>
<protein>
    <submittedName>
        <fullName evidence="3">Phage tail tape measure protein, TP901 family, core region</fullName>
    </submittedName>
</protein>
<dbReference type="NCBIfam" id="TIGR01760">
    <property type="entry name" value="tape_meas_TP901"/>
    <property type="match status" value="1"/>
</dbReference>
<dbReference type="RefSeq" id="WP_074711964.1">
    <property type="nucleotide sequence ID" value="NZ_FNTV01000001.1"/>
</dbReference>
<evidence type="ECO:0000256" key="1">
    <source>
        <dbReference type="SAM" id="Phobius"/>
    </source>
</evidence>
<feature type="transmembrane region" description="Helical" evidence="1">
    <location>
        <begin position="569"/>
        <end position="588"/>
    </location>
</feature>
<dbReference type="EMBL" id="FNTV01000001">
    <property type="protein sequence ID" value="SEE82346.1"/>
    <property type="molecule type" value="Genomic_DNA"/>
</dbReference>
<feature type="transmembrane region" description="Helical" evidence="1">
    <location>
        <begin position="469"/>
        <end position="493"/>
    </location>
</feature>
<dbReference type="InterPro" id="IPR010090">
    <property type="entry name" value="Phage_tape_meas"/>
</dbReference>
<accession>A0A1H5LZA7</accession>
<organism evidence="3 4">
    <name type="scientific">Arthrobacter alpinus</name>
    <dbReference type="NCBI Taxonomy" id="656366"/>
    <lineage>
        <taxon>Bacteria</taxon>
        <taxon>Bacillati</taxon>
        <taxon>Actinomycetota</taxon>
        <taxon>Actinomycetes</taxon>
        <taxon>Micrococcales</taxon>
        <taxon>Micrococcaceae</taxon>
        <taxon>Arthrobacter</taxon>
    </lineage>
</organism>
<feature type="transmembrane region" description="Helical" evidence="1">
    <location>
        <begin position="374"/>
        <end position="398"/>
    </location>
</feature>
<proteinExistence type="predicted"/>
<feature type="transmembrane region" description="Helical" evidence="1">
    <location>
        <begin position="543"/>
        <end position="562"/>
    </location>
</feature>
<name>A0A1H5LZA7_9MICC</name>
<feature type="transmembrane region" description="Helical" evidence="1">
    <location>
        <begin position="514"/>
        <end position="537"/>
    </location>
</feature>
<reference evidence="3 4" key="1">
    <citation type="submission" date="2016-10" db="EMBL/GenBank/DDBJ databases">
        <authorList>
            <person name="de Groot N.N."/>
        </authorList>
    </citation>
    <scope>NUCLEOTIDE SEQUENCE [LARGE SCALE GENOMIC DNA]</scope>
    <source>
        <strain evidence="3 4">DSM 22274</strain>
    </source>
</reference>
<dbReference type="Proteomes" id="UP000182725">
    <property type="component" value="Unassembled WGS sequence"/>
</dbReference>
<gene>
    <name evidence="3" type="ORF">SAMN04489740_2680</name>
</gene>
<feature type="transmembrane region" description="Helical" evidence="1">
    <location>
        <begin position="410"/>
        <end position="428"/>
    </location>
</feature>
<dbReference type="Pfam" id="PF10145">
    <property type="entry name" value="PhageMin_Tail"/>
    <property type="match status" value="1"/>
</dbReference>
<evidence type="ECO:0000313" key="4">
    <source>
        <dbReference type="Proteomes" id="UP000182725"/>
    </source>
</evidence>
<dbReference type="AlphaFoldDB" id="A0A1H5LZA7"/>
<sequence>MAENGVDIAKAYVHLIPSFEGGQGAIADALIPSASKAGDGAGSAAGSKFSGSFGKGLAALAGAAAVTGAFTGLWKIAESFDDVADTIRIGTGATGEALDGLVDVAKNVGKTVPAEFGDIGTAVADINTRMGLTGDTLQTVASQYLQAGNILGESVDIGKTSAAFSAFKITGDDVSGAMDHLFQVSQATGVGMNDLAASVQKNAPAVQALGFNFEETAVLVGSLDKAGLNSSAVMASMSKSLVTLAKDGEAPKDAFKRVTGELQGFIASGDEAGAINLAAKVFGTKGASQFVGALKSGSINLDDLSKAAGQTSDSILGTAADTADFAESWQLVKNNAMLALEPLASNVFGQISGALAGAMPMLQQFGAWLSENTWVLGVVAGIIGATLVGAFVAWTASIWAANAALLANPITWLILIIVALVAGIIYLATQTTFFQDVWSAVWGFIQATITNAGNLIGTVLSWISTTWAAVWGFVSSVAMAVWSGIVGFITGYINTIRTIITVGVMAAQMIWANTWNLVSSVASAIWGGIVGFITGYINTVRAVISNVLGAISSIWAGAWNGISSFVSGAWNGIIGFFSGAIGTVSGIFQSIANSIMSPFRNAFNAIAGFWNGTVGQISFKIPDWVPGVGGNGWSVPSIPMLAEGGVITRPTLAVVGEAGPEAVIPLSKLSQHLPEGVGGKAGGGDVIFNGNVGWDPYEIANRIETKRRDTFSVYF</sequence>
<keyword evidence="1" id="KW-1133">Transmembrane helix</keyword>
<feature type="transmembrane region" description="Helical" evidence="1">
    <location>
        <begin position="343"/>
        <end position="362"/>
    </location>
</feature>
<keyword evidence="1" id="KW-0812">Transmembrane</keyword>